<evidence type="ECO:0000313" key="2">
    <source>
        <dbReference type="EMBL" id="MBE9144917.1"/>
    </source>
</evidence>
<dbReference type="RefSeq" id="WP_228041692.1">
    <property type="nucleotide sequence ID" value="NZ_JADEWU010000042.1"/>
</dbReference>
<proteinExistence type="predicted"/>
<evidence type="ECO:0000313" key="3">
    <source>
        <dbReference type="Proteomes" id="UP000640725"/>
    </source>
</evidence>
<feature type="compositionally biased region" description="Acidic residues" evidence="1">
    <location>
        <begin position="57"/>
        <end position="69"/>
    </location>
</feature>
<comment type="caution">
    <text evidence="2">The sequence shown here is derived from an EMBL/GenBank/DDBJ whole genome shotgun (WGS) entry which is preliminary data.</text>
</comment>
<evidence type="ECO:0000256" key="1">
    <source>
        <dbReference type="SAM" id="MobiDB-lite"/>
    </source>
</evidence>
<gene>
    <name evidence="2" type="ORF">IQ236_17075</name>
</gene>
<reference evidence="2 3" key="1">
    <citation type="submission" date="2020-10" db="EMBL/GenBank/DDBJ databases">
        <authorList>
            <person name="Castelo-Branco R."/>
            <person name="Eusebio N."/>
            <person name="Adriana R."/>
            <person name="Vieira A."/>
            <person name="Brugerolle De Fraissinette N."/>
            <person name="Rezende De Castro R."/>
            <person name="Schneider M.P."/>
            <person name="Vasconcelos V."/>
            <person name="Leao P.N."/>
        </authorList>
    </citation>
    <scope>NUCLEOTIDE SEQUENCE [LARGE SCALE GENOMIC DNA]</scope>
    <source>
        <strain evidence="2 3">LEGE 06226</strain>
    </source>
</reference>
<organism evidence="2 3">
    <name type="scientific">Planktothrix mougeotii LEGE 06226</name>
    <dbReference type="NCBI Taxonomy" id="1828728"/>
    <lineage>
        <taxon>Bacteria</taxon>
        <taxon>Bacillati</taxon>
        <taxon>Cyanobacteriota</taxon>
        <taxon>Cyanophyceae</taxon>
        <taxon>Oscillatoriophycideae</taxon>
        <taxon>Oscillatoriales</taxon>
        <taxon>Microcoleaceae</taxon>
        <taxon>Planktothrix</taxon>
    </lineage>
</organism>
<dbReference type="EMBL" id="JADEWU010000042">
    <property type="protein sequence ID" value="MBE9144917.1"/>
    <property type="molecule type" value="Genomic_DNA"/>
</dbReference>
<keyword evidence="3" id="KW-1185">Reference proteome</keyword>
<accession>A0ABR9UEN2</accession>
<protein>
    <submittedName>
        <fullName evidence="2">Uncharacterized protein</fullName>
    </submittedName>
</protein>
<sequence length="69" mass="8430">MDSFDFYFRIKRYSISINPKLIQIDKWDGFNFDSYPIFRFDFPQKKQLKPKPKPIETTDDDDDFDPIPF</sequence>
<dbReference type="Proteomes" id="UP000640725">
    <property type="component" value="Unassembled WGS sequence"/>
</dbReference>
<feature type="region of interest" description="Disordered" evidence="1">
    <location>
        <begin position="46"/>
        <end position="69"/>
    </location>
</feature>
<name>A0ABR9UEN2_9CYAN</name>